<name>A0A3B0T3Y5_9ZZZZ</name>
<evidence type="ECO:0000256" key="5">
    <source>
        <dbReference type="ARBA" id="ARBA00023125"/>
    </source>
</evidence>
<dbReference type="PROSITE" id="PS51740">
    <property type="entry name" value="SPOVT_ABRB"/>
    <property type="match status" value="2"/>
</dbReference>
<dbReference type="PANTHER" id="PTHR34701">
    <property type="entry name" value="TRANSCRIPTIONAL REGULATOR MRAZ"/>
    <property type="match status" value="1"/>
</dbReference>
<evidence type="ECO:0000256" key="6">
    <source>
        <dbReference type="ARBA" id="ARBA00023163"/>
    </source>
</evidence>
<dbReference type="GO" id="GO:0003700">
    <property type="term" value="F:DNA-binding transcription factor activity"/>
    <property type="evidence" value="ECO:0007669"/>
    <property type="project" value="InterPro"/>
</dbReference>
<dbReference type="EMBL" id="UOEK01000433">
    <property type="protein sequence ID" value="VAW08037.1"/>
    <property type="molecule type" value="Genomic_DNA"/>
</dbReference>
<dbReference type="CDD" id="cd16321">
    <property type="entry name" value="MraZ_C"/>
    <property type="match status" value="1"/>
</dbReference>
<feature type="domain" description="SpoVT-AbrB" evidence="7">
    <location>
        <begin position="5"/>
        <end position="47"/>
    </location>
</feature>
<organism evidence="8">
    <name type="scientific">hydrothermal vent metagenome</name>
    <dbReference type="NCBI Taxonomy" id="652676"/>
    <lineage>
        <taxon>unclassified sequences</taxon>
        <taxon>metagenomes</taxon>
        <taxon>ecological metagenomes</taxon>
    </lineage>
</organism>
<feature type="domain" description="SpoVT-AbrB" evidence="7">
    <location>
        <begin position="76"/>
        <end position="119"/>
    </location>
</feature>
<dbReference type="NCBIfam" id="TIGR00242">
    <property type="entry name" value="division/cell wall cluster transcriptional repressor MraZ"/>
    <property type="match status" value="1"/>
</dbReference>
<dbReference type="InterPro" id="IPR038619">
    <property type="entry name" value="MraZ_sf"/>
</dbReference>
<dbReference type="InterPro" id="IPR035644">
    <property type="entry name" value="MraZ_C"/>
</dbReference>
<accession>A0A3B0T3Y5</accession>
<protein>
    <recommendedName>
        <fullName evidence="1">Transcriptional regulator MraZ</fullName>
    </recommendedName>
</protein>
<dbReference type="SUPFAM" id="SSF89447">
    <property type="entry name" value="AbrB/MazE/MraZ-like"/>
    <property type="match status" value="1"/>
</dbReference>
<dbReference type="InterPro" id="IPR020603">
    <property type="entry name" value="MraZ_dom"/>
</dbReference>
<keyword evidence="2" id="KW-0963">Cytoplasm</keyword>
<dbReference type="PANTHER" id="PTHR34701:SF1">
    <property type="entry name" value="TRANSCRIPTIONAL REGULATOR MRAZ"/>
    <property type="match status" value="1"/>
</dbReference>
<evidence type="ECO:0000256" key="4">
    <source>
        <dbReference type="ARBA" id="ARBA00023015"/>
    </source>
</evidence>
<evidence type="ECO:0000256" key="3">
    <source>
        <dbReference type="ARBA" id="ARBA00022737"/>
    </source>
</evidence>
<dbReference type="GO" id="GO:0000976">
    <property type="term" value="F:transcription cis-regulatory region binding"/>
    <property type="evidence" value="ECO:0007669"/>
    <property type="project" value="TreeGrafter"/>
</dbReference>
<dbReference type="InterPro" id="IPR035642">
    <property type="entry name" value="MraZ_N"/>
</dbReference>
<dbReference type="HAMAP" id="MF_01008">
    <property type="entry name" value="MraZ"/>
    <property type="match status" value="1"/>
</dbReference>
<dbReference type="GO" id="GO:0051301">
    <property type="term" value="P:cell division"/>
    <property type="evidence" value="ECO:0007669"/>
    <property type="project" value="UniProtKB-KW"/>
</dbReference>
<evidence type="ECO:0000259" key="7">
    <source>
        <dbReference type="PROSITE" id="PS51740"/>
    </source>
</evidence>
<dbReference type="Pfam" id="PF02381">
    <property type="entry name" value="MraZ"/>
    <property type="match status" value="2"/>
</dbReference>
<evidence type="ECO:0000256" key="2">
    <source>
        <dbReference type="ARBA" id="ARBA00022490"/>
    </source>
</evidence>
<keyword evidence="6" id="KW-0804">Transcription</keyword>
<keyword evidence="5" id="KW-0238">DNA-binding</keyword>
<keyword evidence="8" id="KW-0131">Cell cycle</keyword>
<keyword evidence="8" id="KW-0132">Cell division</keyword>
<dbReference type="GO" id="GO:2000143">
    <property type="term" value="P:negative regulation of DNA-templated transcription initiation"/>
    <property type="evidence" value="ECO:0007669"/>
    <property type="project" value="TreeGrafter"/>
</dbReference>
<gene>
    <name evidence="8" type="ORF">MNBD_ACTINO02-351</name>
</gene>
<evidence type="ECO:0000313" key="8">
    <source>
        <dbReference type="EMBL" id="VAW08037.1"/>
    </source>
</evidence>
<sequence length="144" mass="16290">MFLGEYEHALDDKGRLVMPRKYRDLLDGGCVITKGQDNCLVVFTMERWTEEAARVSALPRTDRKARSFRRSFFANATDQTLDKQGRMQLPEKLREYAGLGKDVTIVGNADYIELWSSTAWDDALAEADDFYADIDDALNVGDGI</sequence>
<evidence type="ECO:0000256" key="1">
    <source>
        <dbReference type="ARBA" id="ARBA00013860"/>
    </source>
</evidence>
<proteinExistence type="inferred from homology"/>
<keyword evidence="3" id="KW-0677">Repeat</keyword>
<keyword evidence="4" id="KW-0805">Transcription regulation</keyword>
<dbReference type="InterPro" id="IPR037914">
    <property type="entry name" value="SpoVT-AbrB_sf"/>
</dbReference>
<dbReference type="AlphaFoldDB" id="A0A3B0T3Y5"/>
<reference evidence="8" key="1">
    <citation type="submission" date="2018-06" db="EMBL/GenBank/DDBJ databases">
        <authorList>
            <person name="Zhirakovskaya E."/>
        </authorList>
    </citation>
    <scope>NUCLEOTIDE SEQUENCE</scope>
</reference>
<dbReference type="CDD" id="cd16320">
    <property type="entry name" value="MraZ_N"/>
    <property type="match status" value="1"/>
</dbReference>
<dbReference type="InterPro" id="IPR007159">
    <property type="entry name" value="SpoVT-AbrB_dom"/>
</dbReference>
<dbReference type="InterPro" id="IPR003444">
    <property type="entry name" value="MraZ"/>
</dbReference>
<dbReference type="Gene3D" id="3.40.1550.20">
    <property type="entry name" value="Transcriptional regulator MraZ domain"/>
    <property type="match status" value="1"/>
</dbReference>